<reference evidence="3 4" key="1">
    <citation type="submission" date="2020-04" db="EMBL/GenBank/DDBJ databases">
        <title>Antimicrobial susceptibility and clonality of vaginal-derived multi-drug resistant Mobiluncus isolates in China.</title>
        <authorList>
            <person name="Zhang X."/>
        </authorList>
    </citation>
    <scope>NUCLEOTIDE SEQUENCE [LARGE SCALE GENOMIC DNA]</scope>
    <source>
        <strain evidence="3 4">13</strain>
    </source>
</reference>
<dbReference type="InterPro" id="IPR025420">
    <property type="entry name" value="DUF4143"/>
</dbReference>
<feature type="domain" description="DUF4143" evidence="2">
    <location>
        <begin position="196"/>
        <end position="366"/>
    </location>
</feature>
<evidence type="ECO:0000259" key="2">
    <source>
        <dbReference type="Pfam" id="PF13635"/>
    </source>
</evidence>
<dbReference type="Proteomes" id="UP000578252">
    <property type="component" value="Unassembled WGS sequence"/>
</dbReference>
<dbReference type="InterPro" id="IPR041682">
    <property type="entry name" value="AAA_14"/>
</dbReference>
<dbReference type="Pfam" id="PF13173">
    <property type="entry name" value="AAA_14"/>
    <property type="match status" value="1"/>
</dbReference>
<dbReference type="PANTHER" id="PTHR43566:SF2">
    <property type="entry name" value="DUF4143 DOMAIN-CONTAINING PROTEIN"/>
    <property type="match status" value="1"/>
</dbReference>
<evidence type="ECO:0000259" key="1">
    <source>
        <dbReference type="Pfam" id="PF13173"/>
    </source>
</evidence>
<dbReference type="Pfam" id="PF13635">
    <property type="entry name" value="DUF4143"/>
    <property type="match status" value="1"/>
</dbReference>
<dbReference type="InterPro" id="IPR011335">
    <property type="entry name" value="Restrct_endonuc-II-like"/>
</dbReference>
<dbReference type="PANTHER" id="PTHR43566">
    <property type="entry name" value="CONSERVED PROTEIN"/>
    <property type="match status" value="1"/>
</dbReference>
<dbReference type="RefSeq" id="WP_169772431.1">
    <property type="nucleotide sequence ID" value="NZ_JABCUR010000012.1"/>
</dbReference>
<gene>
    <name evidence="3" type="ORF">HHJ78_10450</name>
</gene>
<protein>
    <submittedName>
        <fullName evidence="3">ATP-binding protein</fullName>
    </submittedName>
</protein>
<evidence type="ECO:0000313" key="4">
    <source>
        <dbReference type="Proteomes" id="UP000578252"/>
    </source>
</evidence>
<dbReference type="InterPro" id="IPR027417">
    <property type="entry name" value="P-loop_NTPase"/>
</dbReference>
<keyword evidence="3" id="KW-0547">Nucleotide-binding</keyword>
<evidence type="ECO:0000313" key="3">
    <source>
        <dbReference type="EMBL" id="NMW65915.1"/>
    </source>
</evidence>
<accession>A0A7Y0Y513</accession>
<dbReference type="AlphaFoldDB" id="A0A7Y0Y513"/>
<feature type="domain" description="AAA" evidence="1">
    <location>
        <begin position="20"/>
        <end position="135"/>
    </location>
</feature>
<dbReference type="SUPFAM" id="SSF52980">
    <property type="entry name" value="Restriction endonuclease-like"/>
    <property type="match status" value="1"/>
</dbReference>
<dbReference type="EMBL" id="JABCUR010000012">
    <property type="protein sequence ID" value="NMW65915.1"/>
    <property type="molecule type" value="Genomic_DNA"/>
</dbReference>
<name>A0A7Y0Y513_9ACTO</name>
<dbReference type="GO" id="GO:0005524">
    <property type="term" value="F:ATP binding"/>
    <property type="evidence" value="ECO:0007669"/>
    <property type="project" value="UniProtKB-KW"/>
</dbReference>
<proteinExistence type="predicted"/>
<dbReference type="SUPFAM" id="SSF52540">
    <property type="entry name" value="P-loop containing nucleoside triphosphate hydrolases"/>
    <property type="match status" value="1"/>
</dbReference>
<keyword evidence="3" id="KW-0067">ATP-binding</keyword>
<organism evidence="3 4">
    <name type="scientific">Mobiluncus mulieris</name>
    <dbReference type="NCBI Taxonomy" id="2052"/>
    <lineage>
        <taxon>Bacteria</taxon>
        <taxon>Bacillati</taxon>
        <taxon>Actinomycetota</taxon>
        <taxon>Actinomycetes</taxon>
        <taxon>Actinomycetales</taxon>
        <taxon>Actinomycetaceae</taxon>
        <taxon>Mobiluncus</taxon>
    </lineage>
</organism>
<sequence>MDYIERNITGLLRRNDAGFKCLLVTGPRQCGKSTLLQRLFPDRRYVTLDDPFLAEQAQNDPSLFVELNPPPVIFDEVQHSTALFPFLKIRCDESQTNGLFCLSGSLPFELMRNVSETLAGRVSVVELSTLSLREIQGQDGNDPFVPTSEYIRRRAKIAVKPDNIWQIIHRGGYPALQDPRVEWSQFFASYVKTYLERDIRSLSAVQNLDDYRRFMVAVAARTGQILNYANIADEIGRDAKTVKNWVALLEASGIIYLLEPYAASTLKRTIKAPKLYFRDTGLAAYLTRWLTPETLAVGAMNGAMFETFVIGEIIKSYANRGIDYRYAISYYRGRDKQRKSGQAPHEAEIDLIIEENGRLHPVEVKQSTSPNTNQARAFRVLRNIPERQLGEGAIVCLAPSPARLEENLWAIPAWYI</sequence>
<comment type="caution">
    <text evidence="3">The sequence shown here is derived from an EMBL/GenBank/DDBJ whole genome shotgun (WGS) entry which is preliminary data.</text>
</comment>